<sequence length="379" mass="42705">MEIYFDNSATTKPYDEVIEVIAETMKNYYGNPSSAHRLGLISETKMNESREILAKTINCTKEEIIFTSGGSESNNFLIRGFVKEGSHIITTKIEHPSVLNMCRELENLGIIVTYLNVDNRGKINIKELENSICKDTQVVSIMHVNNEIGTLQDIYSIGKLLKEKSSRIKFHVDAVQSYGKYKIDVQKAKIDLMSVSSHKIHGPRGIGFAYVRKGLVPKPLIFGGGQERNLRSGTENLASMSAFAKAAEIIYENREQNYTKILDLKSYFISRLQSIDNIKINSPISEDFSPYVLSVSFIGVRSEVLLHLLEEGGIYVSTGSACSSKDTKDSHVLKSIGLKEKEIKGTIRFSFNEYNTREEVDYTIDVLDKSLRFLRRVGK</sequence>
<evidence type="ECO:0000259" key="8">
    <source>
        <dbReference type="Pfam" id="PF00266"/>
    </source>
</evidence>
<dbReference type="PROSITE" id="PS00595">
    <property type="entry name" value="AA_TRANSFER_CLASS_5"/>
    <property type="match status" value="1"/>
</dbReference>
<keyword evidence="10" id="KW-1185">Reference proteome</keyword>
<dbReference type="InterPro" id="IPR015424">
    <property type="entry name" value="PyrdxlP-dep_Trfase"/>
</dbReference>
<dbReference type="SUPFAM" id="SSF53383">
    <property type="entry name" value="PLP-dependent transferases"/>
    <property type="match status" value="1"/>
</dbReference>
<reference evidence="9 10" key="1">
    <citation type="submission" date="2021-01" db="EMBL/GenBank/DDBJ databases">
        <title>Genome public.</title>
        <authorList>
            <person name="Liu C."/>
            <person name="Sun Q."/>
        </authorList>
    </citation>
    <scope>NUCLEOTIDE SEQUENCE [LARGE SCALE GENOMIC DNA]</scope>
    <source>
        <strain evidence="9 10">YIM B02515</strain>
    </source>
</reference>
<evidence type="ECO:0000256" key="6">
    <source>
        <dbReference type="ARBA" id="ARBA00023014"/>
    </source>
</evidence>
<dbReference type="PANTHER" id="PTHR11601">
    <property type="entry name" value="CYSTEINE DESULFURYLASE FAMILY MEMBER"/>
    <property type="match status" value="1"/>
</dbReference>
<dbReference type="Proteomes" id="UP000632377">
    <property type="component" value="Unassembled WGS sequence"/>
</dbReference>
<keyword evidence="4" id="KW-0663">Pyridoxal phosphate</keyword>
<evidence type="ECO:0000313" key="10">
    <source>
        <dbReference type="Proteomes" id="UP000632377"/>
    </source>
</evidence>
<evidence type="ECO:0000256" key="1">
    <source>
        <dbReference type="ARBA" id="ARBA00001933"/>
    </source>
</evidence>
<dbReference type="PANTHER" id="PTHR11601:SF50">
    <property type="entry name" value="CYSTEINE DESULFURASE ISCS 2-RELATED"/>
    <property type="match status" value="1"/>
</dbReference>
<dbReference type="InterPro" id="IPR016454">
    <property type="entry name" value="Cysteine_dSase"/>
</dbReference>
<evidence type="ECO:0000256" key="2">
    <source>
        <dbReference type="ARBA" id="ARBA00006490"/>
    </source>
</evidence>
<evidence type="ECO:0000256" key="4">
    <source>
        <dbReference type="ARBA" id="ARBA00022898"/>
    </source>
</evidence>
<comment type="cofactor">
    <cofactor evidence="1 7">
        <name>pyridoxal 5'-phosphate</name>
        <dbReference type="ChEBI" id="CHEBI:597326"/>
    </cofactor>
</comment>
<keyword evidence="6" id="KW-0411">Iron-sulfur</keyword>
<comment type="similarity">
    <text evidence="2">Belongs to the class-V pyridoxal-phosphate-dependent aminotransferase family. NifS/IscS subfamily.</text>
</comment>
<dbReference type="InterPro" id="IPR015422">
    <property type="entry name" value="PyrdxlP-dep_Trfase_small"/>
</dbReference>
<dbReference type="Gene3D" id="3.90.1150.10">
    <property type="entry name" value="Aspartate Aminotransferase, domain 1"/>
    <property type="match status" value="1"/>
</dbReference>
<keyword evidence="3" id="KW-0479">Metal-binding</keyword>
<evidence type="ECO:0000313" key="9">
    <source>
        <dbReference type="EMBL" id="MBL4935371.1"/>
    </source>
</evidence>
<organism evidence="9 10">
    <name type="scientific">Clostridium rhizosphaerae</name>
    <dbReference type="NCBI Taxonomy" id="2803861"/>
    <lineage>
        <taxon>Bacteria</taxon>
        <taxon>Bacillati</taxon>
        <taxon>Bacillota</taxon>
        <taxon>Clostridia</taxon>
        <taxon>Eubacteriales</taxon>
        <taxon>Clostridiaceae</taxon>
        <taxon>Clostridium</taxon>
    </lineage>
</organism>
<accession>A0ABS1T7P8</accession>
<evidence type="ECO:0000256" key="3">
    <source>
        <dbReference type="ARBA" id="ARBA00022723"/>
    </source>
</evidence>
<dbReference type="Pfam" id="PF00266">
    <property type="entry name" value="Aminotran_5"/>
    <property type="match status" value="1"/>
</dbReference>
<evidence type="ECO:0000256" key="5">
    <source>
        <dbReference type="ARBA" id="ARBA00023004"/>
    </source>
</evidence>
<dbReference type="InterPro" id="IPR000192">
    <property type="entry name" value="Aminotrans_V_dom"/>
</dbReference>
<dbReference type="InterPro" id="IPR015421">
    <property type="entry name" value="PyrdxlP-dep_Trfase_major"/>
</dbReference>
<protein>
    <submittedName>
        <fullName evidence="9">Cysteine desulfurase</fullName>
    </submittedName>
</protein>
<feature type="domain" description="Aminotransferase class V" evidence="8">
    <location>
        <begin position="3"/>
        <end position="362"/>
    </location>
</feature>
<name>A0ABS1T7P8_9CLOT</name>
<keyword evidence="5" id="KW-0408">Iron</keyword>
<proteinExistence type="inferred from homology"/>
<gene>
    <name evidence="9" type="ORF">JK636_06325</name>
</gene>
<dbReference type="EMBL" id="JAESWC010000002">
    <property type="protein sequence ID" value="MBL4935371.1"/>
    <property type="molecule type" value="Genomic_DNA"/>
</dbReference>
<comment type="caution">
    <text evidence="9">The sequence shown here is derived from an EMBL/GenBank/DDBJ whole genome shotgun (WGS) entry which is preliminary data.</text>
</comment>
<dbReference type="Gene3D" id="1.10.260.50">
    <property type="match status" value="1"/>
</dbReference>
<dbReference type="RefSeq" id="WP_202747965.1">
    <property type="nucleotide sequence ID" value="NZ_JAESWC010000002.1"/>
</dbReference>
<dbReference type="PIRSF" id="PIRSF005572">
    <property type="entry name" value="NifS"/>
    <property type="match status" value="1"/>
</dbReference>
<evidence type="ECO:0000256" key="7">
    <source>
        <dbReference type="RuleBase" id="RU004504"/>
    </source>
</evidence>
<dbReference type="Gene3D" id="3.40.640.10">
    <property type="entry name" value="Type I PLP-dependent aspartate aminotransferase-like (Major domain)"/>
    <property type="match status" value="1"/>
</dbReference>
<dbReference type="InterPro" id="IPR020578">
    <property type="entry name" value="Aminotrans_V_PyrdxlP_BS"/>
</dbReference>